<dbReference type="Gene3D" id="2.60.40.10">
    <property type="entry name" value="Immunoglobulins"/>
    <property type="match status" value="4"/>
</dbReference>
<accession>A0A498KT10</accession>
<feature type="compositionally biased region" description="Low complexity" evidence="1">
    <location>
        <begin position="180"/>
        <end position="189"/>
    </location>
</feature>
<feature type="transmembrane region" description="Helical" evidence="2">
    <location>
        <begin position="507"/>
        <end position="527"/>
    </location>
</feature>
<reference evidence="3 4" key="1">
    <citation type="submission" date="2019-01" db="EMBL/GenBank/DDBJ databases">
        <title>Halorientalis sp. F13-25 a new haloarchaeum isolated from hypersaline water.</title>
        <authorList>
            <person name="Ana D.-V."/>
            <person name="Cristina S.-P."/>
            <person name="Antonio V."/>
        </authorList>
    </citation>
    <scope>NUCLEOTIDE SEQUENCE [LARGE SCALE GENOMIC DNA]</scope>
    <source>
        <strain evidence="3 4">F13-25</strain>
    </source>
</reference>
<keyword evidence="2" id="KW-0812">Transmembrane</keyword>
<organism evidence="3 4">
    <name type="scientific">Halorientalis pallida</name>
    <dbReference type="NCBI Taxonomy" id="2479928"/>
    <lineage>
        <taxon>Archaea</taxon>
        <taxon>Methanobacteriati</taxon>
        <taxon>Methanobacteriota</taxon>
        <taxon>Stenosarchaea group</taxon>
        <taxon>Halobacteria</taxon>
        <taxon>Halobacteriales</taxon>
        <taxon>Haloarculaceae</taxon>
        <taxon>Halorientalis</taxon>
    </lineage>
</organism>
<feature type="region of interest" description="Disordered" evidence="1">
    <location>
        <begin position="180"/>
        <end position="201"/>
    </location>
</feature>
<name>A0A498KT10_9EURY</name>
<protein>
    <submittedName>
        <fullName evidence="3">Sialidase-1</fullName>
    </submittedName>
</protein>
<gene>
    <name evidence="3" type="ORF">EAF64_19770</name>
</gene>
<dbReference type="PANTHER" id="PTHR35902:SF3">
    <property type="entry name" value="NPCBM-ASSOCIATED, NEW3 DOMAIN OF ALPHA-GALACTOSIDASE"/>
    <property type="match status" value="1"/>
</dbReference>
<dbReference type="PANTHER" id="PTHR35902">
    <property type="entry name" value="S-LAYER DOMAIN-LIKE PROTEIN-RELATED"/>
    <property type="match status" value="1"/>
</dbReference>
<feature type="compositionally biased region" description="Polar residues" evidence="1">
    <location>
        <begin position="190"/>
        <end position="201"/>
    </location>
</feature>
<dbReference type="EMBL" id="RDFA01000010">
    <property type="protein sequence ID" value="RXK46318.1"/>
    <property type="molecule type" value="Genomic_DNA"/>
</dbReference>
<evidence type="ECO:0000313" key="3">
    <source>
        <dbReference type="EMBL" id="RXK46318.1"/>
    </source>
</evidence>
<evidence type="ECO:0000256" key="1">
    <source>
        <dbReference type="SAM" id="MobiDB-lite"/>
    </source>
</evidence>
<dbReference type="InterPro" id="IPR013783">
    <property type="entry name" value="Ig-like_fold"/>
</dbReference>
<proteinExistence type="predicted"/>
<evidence type="ECO:0000256" key="2">
    <source>
        <dbReference type="SAM" id="Phobius"/>
    </source>
</evidence>
<sequence>MRGSQLAVLGVVALFLVPMPALGGFVVSGNPELSASIGDNTVVSGEDTTLNLQINNQGEVDYGSASGLESQVTKARGLTVDLQSGKAPVSIETDRQTVGQLPGEASAEVPFDIAVAEDAEPGTYTLTVEVDYEYYSKITQSDTGLRSYNERTETDTFEVTLRIEDSARFEIVDTESDVQVGSSGTVGVTMENTGTETASDTSIELESLNGDLTFGQSSSATRYAGEWAPGERKTIEYQVRASADAEQQRYAFRATASYDDSDGVAQQSDGLSMGVVPLPETNFELTNVASSLRVGEDGTLSGTIRNDGDLTADDVVVRLTSQLQNLNPTDREYSVGTLEPGESADFDLDIEVNDAATSGPKQFVFVAEYRDGDGDARTSDDLPTRVDVAPGSDAFAVSIVNGSVENGGSTTIGVEVTNTANETLSAISAKMFADSPISVSDSEAYVDELAPGESTTISFSVGASGALPKQYPLSIDFEYDDADDDTLLSDRYRVPIDVSERSGGGGGFPLTLVGVGVVVVVAIGGYMRFR</sequence>
<dbReference type="AlphaFoldDB" id="A0A498KT10"/>
<keyword evidence="2" id="KW-0472">Membrane</keyword>
<keyword evidence="2" id="KW-1133">Transmembrane helix</keyword>
<evidence type="ECO:0000313" key="4">
    <source>
        <dbReference type="Proteomes" id="UP000289691"/>
    </source>
</evidence>
<keyword evidence="4" id="KW-1185">Reference proteome</keyword>
<comment type="caution">
    <text evidence="3">The sequence shown here is derived from an EMBL/GenBank/DDBJ whole genome shotgun (WGS) entry which is preliminary data.</text>
</comment>
<dbReference type="Proteomes" id="UP000289691">
    <property type="component" value="Unassembled WGS sequence"/>
</dbReference>